<dbReference type="InterPro" id="IPR001199">
    <property type="entry name" value="Cyt_B5-like_heme/steroid-bd"/>
</dbReference>
<protein>
    <recommendedName>
        <fullName evidence="3">Cytochrome b5 heme-binding domain-containing protein</fullName>
    </recommendedName>
</protein>
<evidence type="ECO:0000256" key="2">
    <source>
        <dbReference type="SAM" id="SignalP"/>
    </source>
</evidence>
<evidence type="ECO:0000313" key="4">
    <source>
        <dbReference type="EnsemblProtists" id="PYU1_T014881"/>
    </source>
</evidence>
<dbReference type="GO" id="GO:0012505">
    <property type="term" value="C:endomembrane system"/>
    <property type="evidence" value="ECO:0007669"/>
    <property type="project" value="TreeGrafter"/>
</dbReference>
<dbReference type="OMA" id="RYKIVGL"/>
<dbReference type="InterPro" id="IPR050577">
    <property type="entry name" value="MAPR/NEUFC/NENF-like"/>
</dbReference>
<dbReference type="HOGENOM" id="CLU_137093_0_0_1"/>
<feature type="signal peptide" evidence="2">
    <location>
        <begin position="1"/>
        <end position="23"/>
    </location>
</feature>
<dbReference type="PANTHER" id="PTHR10281">
    <property type="entry name" value="MEMBRANE-ASSOCIATED PROGESTERONE RECEPTOR COMPONENT-RELATED"/>
    <property type="match status" value="1"/>
</dbReference>
<dbReference type="Pfam" id="PF00173">
    <property type="entry name" value="Cyt-b5"/>
    <property type="match status" value="1"/>
</dbReference>
<organism evidence="4 5">
    <name type="scientific">Globisporangium ultimum (strain ATCC 200006 / CBS 805.95 / DAOM BR144)</name>
    <name type="common">Pythium ultimum</name>
    <dbReference type="NCBI Taxonomy" id="431595"/>
    <lineage>
        <taxon>Eukaryota</taxon>
        <taxon>Sar</taxon>
        <taxon>Stramenopiles</taxon>
        <taxon>Oomycota</taxon>
        <taxon>Peronosporomycetes</taxon>
        <taxon>Pythiales</taxon>
        <taxon>Pythiaceae</taxon>
        <taxon>Globisporangium</taxon>
    </lineage>
</organism>
<dbReference type="GO" id="GO:0016020">
    <property type="term" value="C:membrane"/>
    <property type="evidence" value="ECO:0007669"/>
    <property type="project" value="TreeGrafter"/>
</dbReference>
<dbReference type="EMBL" id="ADOS01001567">
    <property type="status" value="NOT_ANNOTATED_CDS"/>
    <property type="molecule type" value="Genomic_DNA"/>
</dbReference>
<dbReference type="Proteomes" id="UP000019132">
    <property type="component" value="Unassembled WGS sequence"/>
</dbReference>
<keyword evidence="2" id="KW-0732">Signal</keyword>
<comment type="similarity">
    <text evidence="1">Belongs to the cytochrome b5 family. MAPR subfamily.</text>
</comment>
<reference evidence="5" key="2">
    <citation type="submission" date="2010-04" db="EMBL/GenBank/DDBJ databases">
        <authorList>
            <person name="Buell R."/>
            <person name="Hamilton J."/>
            <person name="Hostetler J."/>
        </authorList>
    </citation>
    <scope>NUCLEOTIDE SEQUENCE [LARGE SCALE GENOMIC DNA]</scope>
    <source>
        <strain evidence="5">DAOM:BR144</strain>
    </source>
</reference>
<evidence type="ECO:0000256" key="1">
    <source>
        <dbReference type="ARBA" id="ARBA00038357"/>
    </source>
</evidence>
<name>K3XCD2_GLOUD</name>
<evidence type="ECO:0000313" key="5">
    <source>
        <dbReference type="Proteomes" id="UP000019132"/>
    </source>
</evidence>
<dbReference type="InParanoid" id="K3XCD2"/>
<proteinExistence type="inferred from homology"/>
<dbReference type="eggNOG" id="KOG1110">
    <property type="taxonomic scope" value="Eukaryota"/>
</dbReference>
<dbReference type="Gene3D" id="3.10.120.10">
    <property type="entry name" value="Cytochrome b5-like heme/steroid binding domain"/>
    <property type="match status" value="1"/>
</dbReference>
<dbReference type="STRING" id="431595.K3XCD2"/>
<sequence length="163" mass="17849">MAKGKATWIWLSVAFIGAILALAWPSIEQQLRVSGVPCPWPFTLFHAKHGDTASAAAPVGASQLTKFTLEELAKYDGSDKSLPILLAIGGKVVDVTQGEKFYGPGKMYHQFAGRACTRALTLSSLDKNDISDDVSDFDDKQKQEMEETTLFYYDKYPVVGVLV</sequence>
<reference evidence="5" key="1">
    <citation type="journal article" date="2010" name="Genome Biol.">
        <title>Genome sequence of the necrotrophic plant pathogen Pythium ultimum reveals original pathogenicity mechanisms and effector repertoire.</title>
        <authorList>
            <person name="Levesque C.A."/>
            <person name="Brouwer H."/>
            <person name="Cano L."/>
            <person name="Hamilton J.P."/>
            <person name="Holt C."/>
            <person name="Huitema E."/>
            <person name="Raffaele S."/>
            <person name="Robideau G.P."/>
            <person name="Thines M."/>
            <person name="Win J."/>
            <person name="Zerillo M.M."/>
            <person name="Beakes G.W."/>
            <person name="Boore J.L."/>
            <person name="Busam D."/>
            <person name="Dumas B."/>
            <person name="Ferriera S."/>
            <person name="Fuerstenberg S.I."/>
            <person name="Gachon C.M."/>
            <person name="Gaulin E."/>
            <person name="Govers F."/>
            <person name="Grenville-Briggs L."/>
            <person name="Horner N."/>
            <person name="Hostetler J."/>
            <person name="Jiang R.H."/>
            <person name="Johnson J."/>
            <person name="Krajaejun T."/>
            <person name="Lin H."/>
            <person name="Meijer H.J."/>
            <person name="Moore B."/>
            <person name="Morris P."/>
            <person name="Phuntmart V."/>
            <person name="Puiu D."/>
            <person name="Shetty J."/>
            <person name="Stajich J.E."/>
            <person name="Tripathy S."/>
            <person name="Wawra S."/>
            <person name="van West P."/>
            <person name="Whitty B.R."/>
            <person name="Coutinho P.M."/>
            <person name="Henrissat B."/>
            <person name="Martin F."/>
            <person name="Thomas P.D."/>
            <person name="Tyler B.M."/>
            <person name="De Vries R.P."/>
            <person name="Kamoun S."/>
            <person name="Yandell M."/>
            <person name="Tisserat N."/>
            <person name="Buell C.R."/>
        </authorList>
    </citation>
    <scope>NUCLEOTIDE SEQUENCE</scope>
    <source>
        <strain evidence="5">DAOM:BR144</strain>
    </source>
</reference>
<evidence type="ECO:0000259" key="3">
    <source>
        <dbReference type="SMART" id="SM01117"/>
    </source>
</evidence>
<reference evidence="4" key="3">
    <citation type="submission" date="2015-02" db="UniProtKB">
        <authorList>
            <consortium name="EnsemblProtists"/>
        </authorList>
    </citation>
    <scope>IDENTIFICATION</scope>
    <source>
        <strain evidence="4">DAOM BR144</strain>
    </source>
</reference>
<dbReference type="AlphaFoldDB" id="K3XCD2"/>
<feature type="domain" description="Cytochrome b5 heme-binding" evidence="3">
    <location>
        <begin position="67"/>
        <end position="163"/>
    </location>
</feature>
<dbReference type="SUPFAM" id="SSF55856">
    <property type="entry name" value="Cytochrome b5-like heme/steroid binding domain"/>
    <property type="match status" value="1"/>
</dbReference>
<keyword evidence="5" id="KW-1185">Reference proteome</keyword>
<dbReference type="SMART" id="SM01117">
    <property type="entry name" value="Cyt-b5"/>
    <property type="match status" value="1"/>
</dbReference>
<dbReference type="InterPro" id="IPR036400">
    <property type="entry name" value="Cyt_B5-like_heme/steroid_sf"/>
</dbReference>
<dbReference type="EnsemblProtists" id="PYU1_T014881">
    <property type="protein sequence ID" value="PYU1_T014881"/>
    <property type="gene ID" value="PYU1_G014850"/>
</dbReference>
<feature type="chain" id="PRO_5003868819" description="Cytochrome b5 heme-binding domain-containing protein" evidence="2">
    <location>
        <begin position="24"/>
        <end position="163"/>
    </location>
</feature>
<dbReference type="PANTHER" id="PTHR10281:SF76">
    <property type="entry name" value="CALCUTTA CUP-RELATED"/>
    <property type="match status" value="1"/>
</dbReference>
<dbReference type="VEuPathDB" id="FungiDB:PYU1_G014850"/>
<accession>K3XCD2</accession>